<organism evidence="1 2">
    <name type="scientific">Lutimaribacter degradans</name>
    <dbReference type="NCBI Taxonomy" id="2945989"/>
    <lineage>
        <taxon>Bacteria</taxon>
        <taxon>Pseudomonadati</taxon>
        <taxon>Pseudomonadota</taxon>
        <taxon>Alphaproteobacteria</taxon>
        <taxon>Rhodobacterales</taxon>
        <taxon>Roseobacteraceae</taxon>
        <taxon>Lutimaribacter</taxon>
    </lineage>
</organism>
<accession>A0ACC5ZSY6</accession>
<dbReference type="EMBL" id="JAMQGO010000001">
    <property type="protein sequence ID" value="MCM2561151.1"/>
    <property type="molecule type" value="Genomic_DNA"/>
</dbReference>
<evidence type="ECO:0000313" key="2">
    <source>
        <dbReference type="Proteomes" id="UP001203036"/>
    </source>
</evidence>
<gene>
    <name evidence="1" type="ORF">M8744_03230</name>
</gene>
<evidence type="ECO:0000313" key="1">
    <source>
        <dbReference type="EMBL" id="MCM2561151.1"/>
    </source>
</evidence>
<protein>
    <submittedName>
        <fullName evidence="1">Uncharacterized protein</fullName>
    </submittedName>
</protein>
<dbReference type="Proteomes" id="UP001203036">
    <property type="component" value="Unassembled WGS sequence"/>
</dbReference>
<reference evidence="1" key="1">
    <citation type="submission" date="2022-06" db="EMBL/GenBank/DDBJ databases">
        <title>Lutimaribacter sp. EGI FJ00013, a novel bacterium isolated from a salt lake sediment enrichment.</title>
        <authorList>
            <person name="Gao L."/>
            <person name="Fang B.-Z."/>
            <person name="Li W.-J."/>
        </authorList>
    </citation>
    <scope>NUCLEOTIDE SEQUENCE</scope>
    <source>
        <strain evidence="1">EGI FJ00013</strain>
    </source>
</reference>
<proteinExistence type="predicted"/>
<name>A0ACC5ZSY6_9RHOB</name>
<sequence>MGIKRFFFSACAGLLAGCATSLPIAATPDIQMVFDAPPTQLYAAMPLACSGPGERVLRPRDDLIECRRLLPPEGAASAILRHDGTIDALPESVIRFESSPADTAGTLVKATAFVAVPQRDGRELHVIYPDTRVNRNIRNMLEQMGGTPLPR</sequence>
<comment type="caution">
    <text evidence="1">The sequence shown here is derived from an EMBL/GenBank/DDBJ whole genome shotgun (WGS) entry which is preliminary data.</text>
</comment>
<keyword evidence="2" id="KW-1185">Reference proteome</keyword>